<keyword evidence="10" id="KW-1185">Reference proteome</keyword>
<keyword evidence="6" id="KW-0281">Fimbrium</keyword>
<comment type="similarity">
    <text evidence="2">Belongs to the PilY1 family.</text>
</comment>
<name>A0A7C9PHR9_9BURK</name>
<reference evidence="9 10" key="1">
    <citation type="submission" date="2020-02" db="EMBL/GenBank/DDBJ databases">
        <title>Ideonella bacterium strain TBM-1.</title>
        <authorList>
            <person name="Chen W.-M."/>
        </authorList>
    </citation>
    <scope>NUCLEOTIDE SEQUENCE [LARGE SCALE GENOMIC DNA]</scope>
    <source>
        <strain evidence="9 10">TBM-1</strain>
    </source>
</reference>
<evidence type="ECO:0000256" key="3">
    <source>
        <dbReference type="ARBA" id="ARBA00022558"/>
    </source>
</evidence>
<dbReference type="InterPro" id="IPR011047">
    <property type="entry name" value="Quinoprotein_ADH-like_sf"/>
</dbReference>
<feature type="signal peptide" evidence="7">
    <location>
        <begin position="1"/>
        <end position="26"/>
    </location>
</feature>
<evidence type="ECO:0000256" key="4">
    <source>
        <dbReference type="ARBA" id="ARBA00022723"/>
    </source>
</evidence>
<evidence type="ECO:0000313" key="10">
    <source>
        <dbReference type="Proteomes" id="UP000484255"/>
    </source>
</evidence>
<feature type="chain" id="PRO_5028868083" evidence="7">
    <location>
        <begin position="27"/>
        <end position="1279"/>
    </location>
</feature>
<comment type="caution">
    <text evidence="9">The sequence shown here is derived from an EMBL/GenBank/DDBJ whole genome shotgun (WGS) entry which is preliminary data.</text>
</comment>
<keyword evidence="7" id="KW-0732">Signal</keyword>
<keyword evidence="4" id="KW-0479">Metal-binding</keyword>
<feature type="domain" description="PilY1 beta-propeller" evidence="8">
    <location>
        <begin position="775"/>
        <end position="1114"/>
    </location>
</feature>
<dbReference type="InterPro" id="IPR008707">
    <property type="entry name" value="B-propeller_PilY1"/>
</dbReference>
<evidence type="ECO:0000256" key="2">
    <source>
        <dbReference type="ARBA" id="ARBA00008387"/>
    </source>
</evidence>
<evidence type="ECO:0000259" key="8">
    <source>
        <dbReference type="Pfam" id="PF05567"/>
    </source>
</evidence>
<dbReference type="EMBL" id="JAAGOH010000014">
    <property type="protein sequence ID" value="NDY92088.1"/>
    <property type="molecule type" value="Genomic_DNA"/>
</dbReference>
<evidence type="ECO:0000256" key="7">
    <source>
        <dbReference type="SAM" id="SignalP"/>
    </source>
</evidence>
<keyword evidence="3" id="KW-1029">Fimbrium biogenesis</keyword>
<evidence type="ECO:0000313" key="9">
    <source>
        <dbReference type="EMBL" id="NDY92088.1"/>
    </source>
</evidence>
<dbReference type="GO" id="GO:0046872">
    <property type="term" value="F:metal ion binding"/>
    <property type="evidence" value="ECO:0007669"/>
    <property type="project" value="UniProtKB-KW"/>
</dbReference>
<organism evidence="9 10">
    <name type="scientific">Ideonella livida</name>
    <dbReference type="NCBI Taxonomy" id="2707176"/>
    <lineage>
        <taxon>Bacteria</taxon>
        <taxon>Pseudomonadati</taxon>
        <taxon>Pseudomonadota</taxon>
        <taxon>Betaproteobacteria</taxon>
        <taxon>Burkholderiales</taxon>
        <taxon>Sphaerotilaceae</taxon>
        <taxon>Ideonella</taxon>
    </lineage>
</organism>
<protein>
    <submittedName>
        <fullName evidence="9">Pilus assembly protein</fullName>
    </submittedName>
</protein>
<dbReference type="Pfam" id="PF05567">
    <property type="entry name" value="T4P_PilY1"/>
    <property type="match status" value="1"/>
</dbReference>
<keyword evidence="5" id="KW-0106">Calcium</keyword>
<dbReference type="GO" id="GO:0009289">
    <property type="term" value="C:pilus"/>
    <property type="evidence" value="ECO:0007669"/>
    <property type="project" value="UniProtKB-SubCell"/>
</dbReference>
<proteinExistence type="inferred from homology"/>
<comment type="subcellular location">
    <subcellularLocation>
        <location evidence="1">Fimbrium</location>
    </subcellularLocation>
</comment>
<evidence type="ECO:0000256" key="1">
    <source>
        <dbReference type="ARBA" id="ARBA00004561"/>
    </source>
</evidence>
<dbReference type="Proteomes" id="UP000484255">
    <property type="component" value="Unassembled WGS sequence"/>
</dbReference>
<dbReference type="SUPFAM" id="SSF50998">
    <property type="entry name" value="Quinoprotein alcohol dehydrogenase-like"/>
    <property type="match status" value="1"/>
</dbReference>
<evidence type="ECO:0000256" key="5">
    <source>
        <dbReference type="ARBA" id="ARBA00022837"/>
    </source>
</evidence>
<dbReference type="AlphaFoldDB" id="A0A7C9PHR9"/>
<accession>A0A7C9PHR9</accession>
<dbReference type="RefSeq" id="WP_163457935.1">
    <property type="nucleotide sequence ID" value="NZ_JAAGOH010000014.1"/>
</dbReference>
<evidence type="ECO:0000256" key="6">
    <source>
        <dbReference type="ARBA" id="ARBA00023263"/>
    </source>
</evidence>
<sequence>MPISSAGFRLRLLPLPLLLLAGVADAVTLADEPFFTTATVPGNVALALSVEFPTALSAAYSGTNNYSAGNTYIGYFDPGKCYRYVYNDTTPAQSYFTPHGAASSHTCSSSASSPLWSGNFMNWLTMGALDTFRMVLSGGYRAVDTTTQTILEKAYNFSTYKNTANSPLKFLQGAGHVGGASPFSWGRLNSKSWQMGNAILVSAVDADAGAMPGSVGYLMHTSTSNTVNSDGVNVIDYNNQSAAGGTASASVAYKVYVRIKVCDSSVGVESNCTAYGSNYKPEGLIQAYADKLRFGALGYLTYGDLVNPNKLIDGGVLRARMKYVGPMQPVPGSTAITNAAAEWSATTGIFATQPDSADASQTESDFSLPSGTVTSSGVVNYLNRFGNAAKTYKTYDPVGELYYTALRYLKHQGNVPSYYAALGSSTAAYADGSPVIKTWDDPILYSCQKNFILGIGDTNTNYDANLPGTTLRNSSEPTLPTEVSGDTTVDVAKATAMVGKLEGITSLESTRVSNGTYYIAGLAYDAHTVDQRSDLSGNQTVSTYWLDVWESGYSPKNQYWLATKYGGFTVPSGFDPYSSSNDTSTLPTSAWATTSDTVGSNRRPDNYFAANQADKMKAGLTAAFAKIAAETSTATTTAYSASTRRSASTGSASYASSYDPNTWSGNVVGSTVTYDSSGEATLTAVWDAQAVLEGMTTAQRKIVTCCTATGAALPFTYASLTSSTLHARTLFSSFSSVPGVSASSQSASNFVAYLRGDHAQEVDSGGVFRSRSYRLGDIVNSKLTAVGTPSYPYTDAYNPGYSSFRATYANRQPVVYAGANDGMLHAFNGSTSGSDKGKELFAYIPSFTYGDAAATSDRYFATAGLAALGNPTYSHRYYVDSTPVAFDLDMTQTQGSSGTSPNWRTVLVGGLGKGGRGYYAIDVTNPASWTSESAVAGKVLWEFTDSRMGYSFGVPHVVKTAKYGWVVLLSSGYNNSDGVGYLFLVNPRTGALLEAIATTEGSTGAPLNMASLRAFIPEAGDYTADAVYAGDLRGNVWRFDLTGTTGSYPSPLLLARLTDANGDALPITAMPLVAGDPSTRKRYVMLGTGQLLSAQDVRKAKEGTHSFFALVDGTDATGGFYTASTLPSGYTYPLTRSQLTQVSSLQSGLDTTNPVSAMGWYYNVTGVTDVDGDVYNGIVAFATNTPLGDVCSLSGTSRSYAAAFATGKSVLLDPASSSGGTLEYKEDTAGLATDITMIKVDGQVQLNYGDSAGNVLTLALGTGATSLHRLDWREISTVR</sequence>
<gene>
    <name evidence="9" type="ORF">G3A44_12900</name>
</gene>